<dbReference type="EMBL" id="JAEMNX010000022">
    <property type="protein sequence ID" value="MBJ7539258.1"/>
    <property type="molecule type" value="Genomic_DNA"/>
</dbReference>
<name>A0A934N3Q4_9GAMM</name>
<gene>
    <name evidence="1" type="ORF">I8J31_16390</name>
</gene>
<keyword evidence="2" id="KW-1185">Reference proteome</keyword>
<comment type="caution">
    <text evidence="1">The sequence shown here is derived from an EMBL/GenBank/DDBJ whole genome shotgun (WGS) entry which is preliminary data.</text>
</comment>
<dbReference type="Proteomes" id="UP000628710">
    <property type="component" value="Unassembled WGS sequence"/>
</dbReference>
<accession>A0A934N3Q4</accession>
<sequence>MNMVFALTRDKVFKLIEKYGEPERLFYSGNYRSCCAVYSDKVIYVNVGQEDDVVLNRESKVYKVDI</sequence>
<protein>
    <submittedName>
        <fullName evidence="1">Uncharacterized protein</fullName>
    </submittedName>
</protein>
<evidence type="ECO:0000313" key="1">
    <source>
        <dbReference type="EMBL" id="MBJ7539258.1"/>
    </source>
</evidence>
<evidence type="ECO:0000313" key="2">
    <source>
        <dbReference type="Proteomes" id="UP000628710"/>
    </source>
</evidence>
<dbReference type="AlphaFoldDB" id="A0A934N3Q4"/>
<dbReference type="RefSeq" id="WP_199469663.1">
    <property type="nucleotide sequence ID" value="NZ_JAEMNX010000022.1"/>
</dbReference>
<reference evidence="1" key="1">
    <citation type="submission" date="2020-12" db="EMBL/GenBank/DDBJ databases">
        <title>Marinomonas arctica sp. nov., a psychrotolerant bacterium isolated from the Arctic.</title>
        <authorList>
            <person name="Zhang Y."/>
        </authorList>
    </citation>
    <scope>NUCLEOTIDE SEQUENCE</scope>
    <source>
        <strain evidence="1">C1424</strain>
    </source>
</reference>
<organism evidence="1 2">
    <name type="scientific">Marinomonas transparens</name>
    <dbReference type="NCBI Taxonomy" id="2795388"/>
    <lineage>
        <taxon>Bacteria</taxon>
        <taxon>Pseudomonadati</taxon>
        <taxon>Pseudomonadota</taxon>
        <taxon>Gammaproteobacteria</taxon>
        <taxon>Oceanospirillales</taxon>
        <taxon>Oceanospirillaceae</taxon>
        <taxon>Marinomonas</taxon>
    </lineage>
</organism>
<proteinExistence type="predicted"/>